<dbReference type="InterPro" id="IPR023494">
    <property type="entry name" value="Cyt_c_bgen_Ccs1/CcsB/ResB"/>
</dbReference>
<evidence type="ECO:0000256" key="4">
    <source>
        <dbReference type="ARBA" id="ARBA00022989"/>
    </source>
</evidence>
<dbReference type="EMBL" id="JADBEM010000001">
    <property type="protein sequence ID" value="MBE1606831.1"/>
    <property type="molecule type" value="Genomic_DNA"/>
</dbReference>
<feature type="region of interest" description="Disordered" evidence="6">
    <location>
        <begin position="1"/>
        <end position="31"/>
    </location>
</feature>
<protein>
    <submittedName>
        <fullName evidence="9">Cytochrome c biogenesis protein</fullName>
    </submittedName>
</protein>
<accession>A0A927MTX1</accession>
<name>A0A927MTX1_9ACTN</name>
<evidence type="ECO:0000256" key="1">
    <source>
        <dbReference type="ARBA" id="ARBA00004141"/>
    </source>
</evidence>
<keyword evidence="5 7" id="KW-0472">Membrane</keyword>
<evidence type="ECO:0000256" key="7">
    <source>
        <dbReference type="SAM" id="Phobius"/>
    </source>
</evidence>
<evidence type="ECO:0000256" key="3">
    <source>
        <dbReference type="ARBA" id="ARBA00022748"/>
    </source>
</evidence>
<dbReference type="RefSeq" id="WP_337917760.1">
    <property type="nucleotide sequence ID" value="NZ_BAABJL010000109.1"/>
</dbReference>
<dbReference type="AlphaFoldDB" id="A0A927MTX1"/>
<dbReference type="GO" id="GO:0016020">
    <property type="term" value="C:membrane"/>
    <property type="evidence" value="ECO:0007669"/>
    <property type="project" value="UniProtKB-SubCell"/>
</dbReference>
<evidence type="ECO:0000256" key="5">
    <source>
        <dbReference type="ARBA" id="ARBA00023136"/>
    </source>
</evidence>
<keyword evidence="2 7" id="KW-0812">Transmembrane</keyword>
<dbReference type="GO" id="GO:0017004">
    <property type="term" value="P:cytochrome complex assembly"/>
    <property type="evidence" value="ECO:0007669"/>
    <property type="project" value="UniProtKB-KW"/>
</dbReference>
<feature type="transmembrane region" description="Helical" evidence="7">
    <location>
        <begin position="201"/>
        <end position="222"/>
    </location>
</feature>
<evidence type="ECO:0000256" key="6">
    <source>
        <dbReference type="SAM" id="MobiDB-lite"/>
    </source>
</evidence>
<proteinExistence type="predicted"/>
<keyword evidence="4 7" id="KW-1133">Transmembrane helix</keyword>
<dbReference type="PANTHER" id="PTHR31566:SF0">
    <property type="entry name" value="CYTOCHROME C BIOGENESIS PROTEIN CCS1, CHLOROPLASTIC"/>
    <property type="match status" value="1"/>
</dbReference>
<feature type="transmembrane region" description="Helical" evidence="7">
    <location>
        <begin position="469"/>
        <end position="489"/>
    </location>
</feature>
<feature type="region of interest" description="Disordered" evidence="6">
    <location>
        <begin position="520"/>
        <end position="554"/>
    </location>
</feature>
<evidence type="ECO:0000256" key="2">
    <source>
        <dbReference type="ARBA" id="ARBA00022692"/>
    </source>
</evidence>
<reference evidence="9" key="1">
    <citation type="submission" date="2020-10" db="EMBL/GenBank/DDBJ databases">
        <title>Sequencing the genomes of 1000 actinobacteria strains.</title>
        <authorList>
            <person name="Klenk H.-P."/>
        </authorList>
    </citation>
    <scope>NUCLEOTIDE SEQUENCE</scope>
    <source>
        <strain evidence="9">DSM 45354</strain>
    </source>
</reference>
<evidence type="ECO:0000313" key="9">
    <source>
        <dbReference type="EMBL" id="MBE1606831.1"/>
    </source>
</evidence>
<feature type="domain" description="ResB-like" evidence="8">
    <location>
        <begin position="49"/>
        <end position="517"/>
    </location>
</feature>
<feature type="compositionally biased region" description="Basic and acidic residues" evidence="6">
    <location>
        <begin position="530"/>
        <end position="547"/>
    </location>
</feature>
<sequence length="577" mass="62804">MGQQLLDGGVTMAQTQQREESASRTEPRSAPPIGPWELARWVWRQLTSMRTALILLFLLALGAIPGSIIPQRRVNPVQVADFVQNNPELSRWYERFGLFDVFGSPWFGGIYLLLLLSLLGCILPRTVAHWRLMRSRPPVAPRNLHRLSAHQTWTTTSAPEEVLTVARRQLRSRRYRVVTDETATGTSLSAERGYLREIGNLVFHVAIVVVLVGVAVGSLFGFRGTALVVAGNGFSNTVTQYDGYQGGAFFHEKQLAPFSLKVDAFDVTYETSGEARGAARSFNARLTYSPEPGARTRKYDLQVNHPLHVDGTEVHLSGYGYAPRFTVHDGSGKVAFSGPVPFLPQDGMFTSTGVVKAPDAEPKQLGFEGFFLPTAVVDPQRGPVSIFPDALNPSVFLTGYAGDLGLDAGIQQSVYELDKQGLTQLTANGGPWRQELQVGETAKLPGGGSVRLDGYTRWVNLQISRNPGAPIALVGAVLALAGLLLSLVVRRRRVWVRVSQVDGRTVVAVAGMDRGERFTSRAPGVARTDPPQRGRPDRVVNDGERPATADGEENDLAIEIEKIAAGLPGRAEPVGEE</sequence>
<keyword evidence="3" id="KW-0201">Cytochrome c-type biogenesis</keyword>
<evidence type="ECO:0000313" key="10">
    <source>
        <dbReference type="Proteomes" id="UP000638648"/>
    </source>
</evidence>
<feature type="transmembrane region" description="Helical" evidence="7">
    <location>
        <begin position="106"/>
        <end position="127"/>
    </location>
</feature>
<comment type="subcellular location">
    <subcellularLocation>
        <location evidence="1">Membrane</location>
        <topology evidence="1">Multi-pass membrane protein</topology>
    </subcellularLocation>
</comment>
<organism evidence="9 10">
    <name type="scientific">Actinopolymorpha pittospori</name>
    <dbReference type="NCBI Taxonomy" id="648752"/>
    <lineage>
        <taxon>Bacteria</taxon>
        <taxon>Bacillati</taxon>
        <taxon>Actinomycetota</taxon>
        <taxon>Actinomycetes</taxon>
        <taxon>Propionibacteriales</taxon>
        <taxon>Actinopolymorphaceae</taxon>
        <taxon>Actinopolymorpha</taxon>
    </lineage>
</organism>
<dbReference type="Pfam" id="PF05140">
    <property type="entry name" value="ResB"/>
    <property type="match status" value="1"/>
</dbReference>
<gene>
    <name evidence="9" type="ORF">HEB94_003679</name>
</gene>
<keyword evidence="10" id="KW-1185">Reference proteome</keyword>
<comment type="caution">
    <text evidence="9">The sequence shown here is derived from an EMBL/GenBank/DDBJ whole genome shotgun (WGS) entry which is preliminary data.</text>
</comment>
<dbReference type="InterPro" id="IPR007816">
    <property type="entry name" value="ResB-like_domain"/>
</dbReference>
<evidence type="ECO:0000259" key="8">
    <source>
        <dbReference type="Pfam" id="PF05140"/>
    </source>
</evidence>
<feature type="compositionally biased region" description="Basic and acidic residues" evidence="6">
    <location>
        <begin position="17"/>
        <end position="27"/>
    </location>
</feature>
<feature type="transmembrane region" description="Helical" evidence="7">
    <location>
        <begin position="52"/>
        <end position="69"/>
    </location>
</feature>
<dbReference type="PANTHER" id="PTHR31566">
    <property type="entry name" value="CYTOCHROME C BIOGENESIS PROTEIN CCS1, CHLOROPLASTIC"/>
    <property type="match status" value="1"/>
</dbReference>
<dbReference type="Proteomes" id="UP000638648">
    <property type="component" value="Unassembled WGS sequence"/>
</dbReference>